<name>W5IH88_SCAIO</name>
<dbReference type="HOGENOM" id="CLU_1969005_0_0_11"/>
<reference evidence="3 4" key="1">
    <citation type="submission" date="2012-01" db="EMBL/GenBank/DDBJ databases">
        <title>The Genome Sequence of Scardovia inopinata F0304.</title>
        <authorList>
            <consortium name="The Broad Institute Genome Sequencing Platform"/>
            <person name="Earl A."/>
            <person name="Ward D."/>
            <person name="Feldgarden M."/>
            <person name="Gevers D."/>
            <person name="Izard J."/>
            <person name="Baranova O.V."/>
            <person name="Blanton J.M."/>
            <person name="Tanner A.C."/>
            <person name="Dewhirst F.E."/>
            <person name="Young S.K."/>
            <person name="Zeng Q."/>
            <person name="Gargeya S."/>
            <person name="Fitzgerald M."/>
            <person name="Haas B."/>
            <person name="Abouelleil A."/>
            <person name="Alvarado L."/>
            <person name="Arachchi H.M."/>
            <person name="Berlin A."/>
            <person name="Chapman S.B."/>
            <person name="Gearin G."/>
            <person name="Goldberg J."/>
            <person name="Griggs A."/>
            <person name="Gujja S."/>
            <person name="Hansen M."/>
            <person name="Heiman D."/>
            <person name="Howarth C."/>
            <person name="Larimer J."/>
            <person name="Lui A."/>
            <person name="MacDonald P.J."/>
            <person name="McCowen C."/>
            <person name="Montmayeur A."/>
            <person name="Murphy C."/>
            <person name="Neiman D."/>
            <person name="Pearson M."/>
            <person name="Priest M."/>
            <person name="Roberts A."/>
            <person name="Saif S."/>
            <person name="Shea T."/>
            <person name="Sisk P."/>
            <person name="Stolte C."/>
            <person name="Sykes S."/>
            <person name="Wortman J."/>
            <person name="Nusbaum C."/>
            <person name="Birren B."/>
        </authorList>
    </citation>
    <scope>NUCLEOTIDE SEQUENCE [LARGE SCALE GENOMIC DNA]</scope>
    <source>
        <strain evidence="3 4">F0304</strain>
    </source>
</reference>
<feature type="compositionally biased region" description="Basic and acidic residues" evidence="1">
    <location>
        <begin position="113"/>
        <end position="127"/>
    </location>
</feature>
<evidence type="ECO:0000313" key="3">
    <source>
        <dbReference type="EMBL" id="EFG26392.1"/>
    </source>
</evidence>
<protein>
    <submittedName>
        <fullName evidence="3">Uncharacterized protein</fullName>
    </submittedName>
</protein>
<feature type="transmembrane region" description="Helical" evidence="2">
    <location>
        <begin position="6"/>
        <end position="31"/>
    </location>
</feature>
<organism evidence="3 4">
    <name type="scientific">Scardovia inopinata F0304</name>
    <dbReference type="NCBI Taxonomy" id="641146"/>
    <lineage>
        <taxon>Bacteria</taxon>
        <taxon>Bacillati</taxon>
        <taxon>Actinomycetota</taxon>
        <taxon>Actinomycetes</taxon>
        <taxon>Bifidobacteriales</taxon>
        <taxon>Bifidobacteriaceae</taxon>
        <taxon>Scardovia</taxon>
    </lineage>
</organism>
<dbReference type="AlphaFoldDB" id="W5IH88"/>
<feature type="region of interest" description="Disordered" evidence="1">
    <location>
        <begin position="60"/>
        <end position="127"/>
    </location>
</feature>
<evidence type="ECO:0000256" key="1">
    <source>
        <dbReference type="SAM" id="MobiDB-lite"/>
    </source>
</evidence>
<dbReference type="eggNOG" id="ENOG5033F3W">
    <property type="taxonomic scope" value="Bacteria"/>
</dbReference>
<keyword evidence="2" id="KW-1133">Transmembrane helix</keyword>
<keyword evidence="2" id="KW-0812">Transmembrane</keyword>
<proteinExistence type="predicted"/>
<keyword evidence="2" id="KW-0472">Membrane</keyword>
<comment type="caution">
    <text evidence="3">The sequence shown here is derived from an EMBL/GenBank/DDBJ whole genome shotgun (WGS) entry which is preliminary data.</text>
</comment>
<evidence type="ECO:0000256" key="2">
    <source>
        <dbReference type="SAM" id="Phobius"/>
    </source>
</evidence>
<sequence>MKPDTWHTLALVFFCLAAVLALVALTLFFLLKIPSVRNTLTGKTAEREIAQLRHTRHELWRAQESASGSSDNSHNKQENQDGSIEVRMVSPALGESQTVIADESETVLSAPDKGIERTAEKDKESRG</sequence>
<keyword evidence="4" id="KW-1185">Reference proteome</keyword>
<dbReference type="Proteomes" id="UP000005777">
    <property type="component" value="Unassembled WGS sequence"/>
</dbReference>
<evidence type="ECO:0000313" key="4">
    <source>
        <dbReference type="Proteomes" id="UP000005777"/>
    </source>
</evidence>
<dbReference type="RefSeq" id="WP_006292335.1">
    <property type="nucleotide sequence ID" value="NZ_GG770225.1"/>
</dbReference>
<gene>
    <name evidence="3" type="ORF">HMPREF9020_00011</name>
</gene>
<accession>W5IH88</accession>
<dbReference type="EMBL" id="ADCX01000001">
    <property type="protein sequence ID" value="EFG26392.1"/>
    <property type="molecule type" value="Genomic_DNA"/>
</dbReference>